<dbReference type="PANTHER" id="PTHR34142:SF1">
    <property type="entry name" value="GLYCOSIDE HYDROLASE FAMILY 5 DOMAIN-CONTAINING PROTEIN"/>
    <property type="match status" value="1"/>
</dbReference>
<protein>
    <recommendedName>
        <fullName evidence="2">cellulase</fullName>
        <ecNumber evidence="2">3.2.1.4</ecNumber>
    </recommendedName>
</protein>
<dbReference type="Gene3D" id="3.20.20.80">
    <property type="entry name" value="Glycosidases"/>
    <property type="match status" value="1"/>
</dbReference>
<gene>
    <name evidence="9" type="ORF">QJ043_04800</name>
</gene>
<evidence type="ECO:0000256" key="7">
    <source>
        <dbReference type="SAM" id="SignalP"/>
    </source>
</evidence>
<keyword evidence="3 5" id="KW-0378">Hydrolase</keyword>
<comment type="caution">
    <text evidence="9">The sequence shown here is derived from an EMBL/GenBank/DDBJ whole genome shotgun (WGS) entry which is preliminary data.</text>
</comment>
<evidence type="ECO:0000256" key="4">
    <source>
        <dbReference type="ARBA" id="ARBA00023295"/>
    </source>
</evidence>
<comment type="similarity">
    <text evidence="5">Belongs to the glycosyl hydrolase 5 (cellulase A) family.</text>
</comment>
<evidence type="ECO:0000259" key="8">
    <source>
        <dbReference type="Pfam" id="PF00150"/>
    </source>
</evidence>
<dbReference type="GO" id="GO:0016787">
    <property type="term" value="F:hydrolase activity"/>
    <property type="evidence" value="ECO:0007669"/>
    <property type="project" value="UniProtKB-KW"/>
</dbReference>
<evidence type="ECO:0000313" key="10">
    <source>
        <dbReference type="Proteomes" id="UP001431693"/>
    </source>
</evidence>
<keyword evidence="7" id="KW-0732">Signal</keyword>
<dbReference type="InterPro" id="IPR018087">
    <property type="entry name" value="Glyco_hydro_5_CS"/>
</dbReference>
<dbReference type="Proteomes" id="UP001431693">
    <property type="component" value="Unassembled WGS sequence"/>
</dbReference>
<dbReference type="SUPFAM" id="SSF51445">
    <property type="entry name" value="(Trans)glycosidases"/>
    <property type="match status" value="1"/>
</dbReference>
<dbReference type="EMBL" id="JASJEX010000002">
    <property type="protein sequence ID" value="MDJ1129397.1"/>
    <property type="molecule type" value="Genomic_DNA"/>
</dbReference>
<keyword evidence="10" id="KW-1185">Reference proteome</keyword>
<dbReference type="PROSITE" id="PS51257">
    <property type="entry name" value="PROKAR_LIPOPROTEIN"/>
    <property type="match status" value="1"/>
</dbReference>
<proteinExistence type="inferred from homology"/>
<name>A0ABT6ZK07_9ACTN</name>
<evidence type="ECO:0000256" key="2">
    <source>
        <dbReference type="ARBA" id="ARBA00012601"/>
    </source>
</evidence>
<dbReference type="PROSITE" id="PS00659">
    <property type="entry name" value="GLYCOSYL_HYDROL_F5"/>
    <property type="match status" value="1"/>
</dbReference>
<feature type="domain" description="Glycoside hydrolase family 5" evidence="8">
    <location>
        <begin position="78"/>
        <end position="327"/>
    </location>
</feature>
<dbReference type="InterPro" id="IPR001547">
    <property type="entry name" value="Glyco_hydro_5"/>
</dbReference>
<feature type="signal peptide" evidence="7">
    <location>
        <begin position="1"/>
        <end position="25"/>
    </location>
</feature>
<evidence type="ECO:0000256" key="6">
    <source>
        <dbReference type="SAM" id="MobiDB-lite"/>
    </source>
</evidence>
<dbReference type="PANTHER" id="PTHR34142">
    <property type="entry name" value="ENDO-BETA-1,4-GLUCANASE A"/>
    <property type="match status" value="1"/>
</dbReference>
<dbReference type="EC" id="3.2.1.4" evidence="2"/>
<reference evidence="9" key="1">
    <citation type="submission" date="2023-05" db="EMBL/GenBank/DDBJ databases">
        <title>[olsenella] sp. nov., isolated from a pig farm feces dump.</title>
        <authorList>
            <person name="Chang Y.-H."/>
        </authorList>
    </citation>
    <scope>NUCLEOTIDE SEQUENCE</scope>
    <source>
        <strain evidence="9">YH-ols2217</strain>
    </source>
</reference>
<evidence type="ECO:0000256" key="1">
    <source>
        <dbReference type="ARBA" id="ARBA00000966"/>
    </source>
</evidence>
<evidence type="ECO:0000313" key="9">
    <source>
        <dbReference type="EMBL" id="MDJ1129397.1"/>
    </source>
</evidence>
<comment type="catalytic activity">
    <reaction evidence="1">
        <text>Endohydrolysis of (1-&gt;4)-beta-D-glucosidic linkages in cellulose, lichenin and cereal beta-D-glucans.</text>
        <dbReference type="EC" id="3.2.1.4"/>
    </reaction>
</comment>
<sequence>MNRRSFMQGSLGAALFFTLGGCASADTAAQGDEGIADDSDQSAEAVTSDNATALETVGGESTPVEQHGALSVRDGQLVDAFGAAFQLRGVSTHGLSWFPQFVSEAGFRTLRDDWSANCVRLSLYPDEEGGYCTGGDQGQLKQLVKNGVAYAQHLGMYVVIDWHVLGEQDPQVHQDAAIEFFAEMSAEFAGSPNVLYEVCNEPNGDTSWEHVTDYANAVIPTIRANAPDAVVIVGTPTWSQDIDDAQAAPLGFENLLYAVHFYAASHGQWLRDRVEEALNAKPPVIVSEFGMCDASGDGANDYEESQAWLDFLDEHDVSYIVWALADKDETADLVAAGSGVTSDWAPDQLSDSGRWVREQYRARQGK</sequence>
<dbReference type="InterPro" id="IPR017853">
    <property type="entry name" value="GH"/>
</dbReference>
<dbReference type="RefSeq" id="WP_283722747.1">
    <property type="nucleotide sequence ID" value="NZ_JASJEX010000002.1"/>
</dbReference>
<evidence type="ECO:0000256" key="5">
    <source>
        <dbReference type="RuleBase" id="RU361153"/>
    </source>
</evidence>
<dbReference type="Pfam" id="PF00150">
    <property type="entry name" value="Cellulase"/>
    <property type="match status" value="1"/>
</dbReference>
<accession>A0ABT6ZK07</accession>
<feature type="region of interest" description="Disordered" evidence="6">
    <location>
        <begin position="30"/>
        <end position="49"/>
    </location>
</feature>
<evidence type="ECO:0000256" key="3">
    <source>
        <dbReference type="ARBA" id="ARBA00022801"/>
    </source>
</evidence>
<feature type="chain" id="PRO_5045528094" description="cellulase" evidence="7">
    <location>
        <begin position="26"/>
        <end position="366"/>
    </location>
</feature>
<keyword evidence="4 5" id="KW-0326">Glycosidase</keyword>
<organism evidence="9 10">
    <name type="scientific">Kribbibacterium absianum</name>
    <dbReference type="NCBI Taxonomy" id="3044210"/>
    <lineage>
        <taxon>Bacteria</taxon>
        <taxon>Bacillati</taxon>
        <taxon>Actinomycetota</taxon>
        <taxon>Coriobacteriia</taxon>
        <taxon>Coriobacteriales</taxon>
        <taxon>Kribbibacteriaceae</taxon>
        <taxon>Kribbibacterium</taxon>
    </lineage>
</organism>